<organism evidence="2 3">
    <name type="scientific">Ruminococcus albus 8</name>
    <dbReference type="NCBI Taxonomy" id="246199"/>
    <lineage>
        <taxon>Bacteria</taxon>
        <taxon>Bacillati</taxon>
        <taxon>Bacillota</taxon>
        <taxon>Clostridia</taxon>
        <taxon>Eubacteriales</taxon>
        <taxon>Oscillospiraceae</taxon>
        <taxon>Ruminococcus</taxon>
    </lineage>
</organism>
<keyword evidence="3" id="KW-1185">Reference proteome</keyword>
<proteinExistence type="predicted"/>
<dbReference type="RefSeq" id="WP_002852025.1">
    <property type="nucleotide sequence ID" value="NZ_ADKM02000122.1"/>
</dbReference>
<dbReference type="eggNOG" id="COG1680">
    <property type="taxonomic scope" value="Bacteria"/>
</dbReference>
<reference evidence="2 3" key="1">
    <citation type="submission" date="2011-02" db="EMBL/GenBank/DDBJ databases">
        <authorList>
            <person name="Nelson K.E."/>
            <person name="Sutton G."/>
            <person name="Torralba M."/>
            <person name="Durkin S."/>
            <person name="Harkins D."/>
            <person name="Montgomery R."/>
            <person name="Ziemer C."/>
            <person name="Klaassens E."/>
            <person name="Ocuiv P."/>
            <person name="Morrison M."/>
        </authorList>
    </citation>
    <scope>NUCLEOTIDE SEQUENCE [LARGE SCALE GENOMIC DNA]</scope>
    <source>
        <strain evidence="2 3">8</strain>
    </source>
</reference>
<evidence type="ECO:0000313" key="3">
    <source>
        <dbReference type="Proteomes" id="UP000004259"/>
    </source>
</evidence>
<dbReference type="InterPro" id="IPR050789">
    <property type="entry name" value="Diverse_Enzym_Activities"/>
</dbReference>
<dbReference type="Gene3D" id="3.40.710.10">
    <property type="entry name" value="DD-peptidase/beta-lactamase superfamily"/>
    <property type="match status" value="1"/>
</dbReference>
<dbReference type="PANTHER" id="PTHR43283:SF3">
    <property type="entry name" value="BETA-LACTAMASE FAMILY PROTEIN (AFU_ORTHOLOGUE AFUA_5G07500)"/>
    <property type="match status" value="1"/>
</dbReference>
<dbReference type="SUPFAM" id="SSF56601">
    <property type="entry name" value="beta-lactamase/transpeptidase-like"/>
    <property type="match status" value="1"/>
</dbReference>
<dbReference type="AlphaFoldDB" id="E9SG34"/>
<dbReference type="PANTHER" id="PTHR43283">
    <property type="entry name" value="BETA-LACTAMASE-RELATED"/>
    <property type="match status" value="1"/>
</dbReference>
<gene>
    <name evidence="2" type="ORF">CUS_7755</name>
</gene>
<dbReference type="OrthoDB" id="9797709at2"/>
<name>E9SG34_RUMAL</name>
<feature type="domain" description="Beta-lactamase-related" evidence="1">
    <location>
        <begin position="9"/>
        <end position="371"/>
    </location>
</feature>
<dbReference type="Pfam" id="PF00144">
    <property type="entry name" value="Beta-lactamase"/>
    <property type="match status" value="1"/>
</dbReference>
<dbReference type="EMBL" id="ADKM02000122">
    <property type="protein sequence ID" value="EGC01752.1"/>
    <property type="molecule type" value="Genomic_DNA"/>
</dbReference>
<dbReference type="Proteomes" id="UP000004259">
    <property type="component" value="Unassembled WGS sequence"/>
</dbReference>
<sequence>MDIKTKAEKLIYQAAERGDIAGANILVLKNGREVLYAEGGLRDIENSVPMSRDTIFRLYSQTKPVTAAAAILMASRGDIDLAADIADYLPEFAEQFVIKDGEKKPVSRRITVRDLLNMTSGLPYPFEGHPSGEKSGEVFWKMTRSLYDGEPVTTKKFCEMAAEIPCMFEPGSEFQYGIGADLIGGLIERISGMTFGEYLRENFFEPLGMEDTDFYVPTEKQSRLAKVYDYSENGLKENKTDNLSMRYMREVKPAFESGGAGLCSTLDDYGKFASMLINGGEFEGKRIMPEYAVEYLTRGGILPEQRANLWFWWDWMRGYGYGNFMRVCEDENNTTLFSSKGEYGWDGWLGTFFSNEPKYGLTFLLGVQQTGIGKAGTLTRKLKNLVMGEFV</sequence>
<evidence type="ECO:0000313" key="2">
    <source>
        <dbReference type="EMBL" id="EGC01752.1"/>
    </source>
</evidence>
<dbReference type="InterPro" id="IPR001466">
    <property type="entry name" value="Beta-lactam-related"/>
</dbReference>
<dbReference type="STRING" id="246199.CUS_7755"/>
<comment type="caution">
    <text evidence="2">The sequence shown here is derived from an EMBL/GenBank/DDBJ whole genome shotgun (WGS) entry which is preliminary data.</text>
</comment>
<evidence type="ECO:0000259" key="1">
    <source>
        <dbReference type="Pfam" id="PF00144"/>
    </source>
</evidence>
<dbReference type="MEROPS" id="S12.950"/>
<accession>E9SG34</accession>
<dbReference type="InterPro" id="IPR012338">
    <property type="entry name" value="Beta-lactam/transpept-like"/>
</dbReference>
<protein>
    <submittedName>
        <fullName evidence="2">Beta-lactamase</fullName>
    </submittedName>
</protein>